<dbReference type="KEGG" id="asoc:CB4_02299"/>
<organism evidence="1 2">
    <name type="scientific">Aneurinibacillus soli</name>
    <dbReference type="NCBI Taxonomy" id="1500254"/>
    <lineage>
        <taxon>Bacteria</taxon>
        <taxon>Bacillati</taxon>
        <taxon>Bacillota</taxon>
        <taxon>Bacilli</taxon>
        <taxon>Bacillales</taxon>
        <taxon>Paenibacillaceae</taxon>
        <taxon>Aneurinibacillus group</taxon>
        <taxon>Aneurinibacillus</taxon>
    </lineage>
</organism>
<keyword evidence="2" id="KW-1185">Reference proteome</keyword>
<accession>A0A0U5BBN9</accession>
<evidence type="ECO:0000313" key="1">
    <source>
        <dbReference type="EMBL" id="BAU28125.1"/>
    </source>
</evidence>
<sequence>MKTTEPIVCQTIPDHLYRSQYWRPIIYLFTQHELLSQYIHLVDFKGEQIEIAKLKRAARAWSPAEKFMLNLALNCFNDHNKVNLGDMDYLDSDNKEMVFEALHLRYSGR</sequence>
<dbReference type="Proteomes" id="UP000217696">
    <property type="component" value="Chromosome"/>
</dbReference>
<protein>
    <submittedName>
        <fullName evidence="1">Uncharacterized protein</fullName>
    </submittedName>
</protein>
<name>A0A0U5BBN9_9BACL</name>
<evidence type="ECO:0000313" key="2">
    <source>
        <dbReference type="Proteomes" id="UP000217696"/>
    </source>
</evidence>
<dbReference type="RefSeq" id="WP_096465906.1">
    <property type="nucleotide sequence ID" value="NZ_AP017312.1"/>
</dbReference>
<proteinExistence type="predicted"/>
<gene>
    <name evidence="1" type="ORF">CB4_02299</name>
</gene>
<dbReference type="OrthoDB" id="2883779at2"/>
<dbReference type="EMBL" id="AP017312">
    <property type="protein sequence ID" value="BAU28125.1"/>
    <property type="molecule type" value="Genomic_DNA"/>
</dbReference>
<reference evidence="1 2" key="1">
    <citation type="submission" date="2015-12" db="EMBL/GenBank/DDBJ databases">
        <title>Genome sequence of Aneurinibacillus soli.</title>
        <authorList>
            <person name="Lee J.S."/>
            <person name="Lee K.C."/>
            <person name="Kim K.K."/>
            <person name="Lee B.W."/>
        </authorList>
    </citation>
    <scope>NUCLEOTIDE SEQUENCE [LARGE SCALE GENOMIC DNA]</scope>
    <source>
        <strain evidence="1 2">CB4</strain>
    </source>
</reference>
<dbReference type="AlphaFoldDB" id="A0A0U5BBN9"/>